<keyword evidence="11" id="KW-0234">DNA repair</keyword>
<dbReference type="STRING" id="759272.G0SBF4"/>
<organism evidence="17">
    <name type="scientific">Chaetomium thermophilum (strain DSM 1495 / CBS 144.50 / IMI 039719)</name>
    <name type="common">Thermochaetoides thermophila</name>
    <dbReference type="NCBI Taxonomy" id="759272"/>
    <lineage>
        <taxon>Eukaryota</taxon>
        <taxon>Fungi</taxon>
        <taxon>Dikarya</taxon>
        <taxon>Ascomycota</taxon>
        <taxon>Pezizomycotina</taxon>
        <taxon>Sordariomycetes</taxon>
        <taxon>Sordariomycetidae</taxon>
        <taxon>Sordariales</taxon>
        <taxon>Chaetomiaceae</taxon>
        <taxon>Thermochaetoides</taxon>
    </lineage>
</organism>
<keyword evidence="9 13" id="KW-0408">Iron</keyword>
<comment type="catalytic activity">
    <reaction evidence="1 13">
        <text>Hydrolyzes free adenine bases from 7,8-dihydro-8-oxoguanine:adenine mismatched double-stranded DNA, leaving an apurinic site.</text>
        <dbReference type="EC" id="3.2.2.31"/>
    </reaction>
</comment>
<feature type="compositionally biased region" description="Acidic residues" evidence="14">
    <location>
        <begin position="408"/>
        <end position="420"/>
    </location>
</feature>
<feature type="region of interest" description="Disordered" evidence="14">
    <location>
        <begin position="408"/>
        <end position="430"/>
    </location>
</feature>
<dbReference type="InterPro" id="IPR023170">
    <property type="entry name" value="HhH_base_excis_C"/>
</dbReference>
<dbReference type="InterPro" id="IPR003265">
    <property type="entry name" value="HhH-GPD_domain"/>
</dbReference>
<sequence length="638" mass="71557">MTTRRSARIASKRQYPQTEEADIFPASKKKCTNANALFNNDTDAASSDGPELLSFRTASDSELSPPTSLDFQHSSPDVRSSKRRKKQPRFKSSKKSPSKSTDLNRILQAILSPPHPLSPRVPSHRTPHPMSYHHPKLLSSKYARESLLQWFDSRVASQTRPMPWRKPFLLPSTTPPADIERRAYEVWISETMLQQTRVSTVIPYWEKWISKWPTAGDLARAEKDEVLSVWRGLGYYARARRLLEAAKAVCAPGKQEGERLPRNVEGWLGLPGVGRYTAGAVTAITFGVPAAMVDGNVLRVLSRQMGIYGDVKGDRRVVELVWRVAEELVKVVSREGSQEPNDRPGRWGQALMELGSTLCMPRPECGRCPISVTCRVYEEGLAIAEGNGTKGVVGDIEDGCELCQPFEEGEEDGKDVEENEQPTRANQSKMQQTLSRFFAPKDTNVTDTVSARTLGVIISHAKKFPYRPPKKTIRAEETLVCVIRRSDCRYLIQRRPDKGLLAGMWEFPSQTLNDSNKTAKSRKARAAGFVKDNILNEKRKVSVSIRHVGELGTVPWQFSHLSLTMHVHLFELNEAGLDDNLVGGRRWATIEEIEQENMGTGMRKCWTLNPFGMFKSSKMACKRNSSATVLVESIPYGC</sequence>
<dbReference type="Pfam" id="PF14815">
    <property type="entry name" value="NUDIX_4"/>
    <property type="match status" value="1"/>
</dbReference>
<evidence type="ECO:0000256" key="11">
    <source>
        <dbReference type="ARBA" id="ARBA00023204"/>
    </source>
</evidence>
<proteinExistence type="inferred from homology"/>
<dbReference type="SMART" id="SM00478">
    <property type="entry name" value="ENDO3c"/>
    <property type="match status" value="1"/>
</dbReference>
<keyword evidence="8" id="KW-0378">Hydrolase</keyword>
<keyword evidence="6" id="KW-0479">Metal-binding</keyword>
<dbReference type="SUPFAM" id="SSF48150">
    <property type="entry name" value="DNA-glycosylase"/>
    <property type="match status" value="1"/>
</dbReference>
<evidence type="ECO:0000256" key="5">
    <source>
        <dbReference type="ARBA" id="ARBA00022485"/>
    </source>
</evidence>
<evidence type="ECO:0000256" key="6">
    <source>
        <dbReference type="ARBA" id="ARBA00022723"/>
    </source>
</evidence>
<dbReference type="AlphaFoldDB" id="G0SBF4"/>
<dbReference type="GO" id="GO:0000701">
    <property type="term" value="F:purine-specific mismatch base pair DNA N-glycosylase activity"/>
    <property type="evidence" value="ECO:0007669"/>
    <property type="project" value="UniProtKB-EC"/>
</dbReference>
<dbReference type="Gene3D" id="1.10.340.30">
    <property type="entry name" value="Hypothetical protein, domain 2"/>
    <property type="match status" value="1"/>
</dbReference>
<evidence type="ECO:0000256" key="12">
    <source>
        <dbReference type="ARBA" id="ARBA00023295"/>
    </source>
</evidence>
<comment type="function">
    <text evidence="13">Adenine glycosylase active on G-A mispairs.</text>
</comment>
<evidence type="ECO:0000256" key="14">
    <source>
        <dbReference type="SAM" id="MobiDB-lite"/>
    </source>
</evidence>
<evidence type="ECO:0000256" key="13">
    <source>
        <dbReference type="RuleBase" id="RU365096"/>
    </source>
</evidence>
<dbReference type="CDD" id="cd00056">
    <property type="entry name" value="ENDO3c"/>
    <property type="match status" value="1"/>
</dbReference>
<comment type="cofactor">
    <cofactor evidence="13">
        <name>[4Fe-4S] cluster</name>
        <dbReference type="ChEBI" id="CHEBI:49883"/>
    </cofactor>
    <text evidence="13">Binds 1 [4Fe-4S] cluster.</text>
</comment>
<keyword evidence="17" id="KW-1185">Reference proteome</keyword>
<feature type="region of interest" description="Disordered" evidence="14">
    <location>
        <begin position="1"/>
        <end position="21"/>
    </location>
</feature>
<dbReference type="CDD" id="cd03431">
    <property type="entry name" value="NUDIX_DNA_Glycosylase_C-MutY"/>
    <property type="match status" value="1"/>
</dbReference>
<dbReference type="KEGG" id="cthr:CTHT_0050080"/>
<dbReference type="PANTHER" id="PTHR42944">
    <property type="entry name" value="ADENINE DNA GLYCOSYLASE"/>
    <property type="match status" value="1"/>
</dbReference>
<gene>
    <name evidence="16" type="ORF">CTHT_0050080</name>
</gene>
<dbReference type="Pfam" id="PF00730">
    <property type="entry name" value="HhH-GPD"/>
    <property type="match status" value="1"/>
</dbReference>
<feature type="domain" description="HhH-GPD" evidence="15">
    <location>
        <begin position="192"/>
        <end position="357"/>
    </location>
</feature>
<comment type="similarity">
    <text evidence="2 13">Belongs to the Nth/MutY family.</text>
</comment>
<dbReference type="Gene3D" id="1.10.1670.10">
    <property type="entry name" value="Helix-hairpin-Helix base-excision DNA repair enzymes (C-terminal)"/>
    <property type="match status" value="1"/>
</dbReference>
<dbReference type="GO" id="GO:0046872">
    <property type="term" value="F:metal ion binding"/>
    <property type="evidence" value="ECO:0007669"/>
    <property type="project" value="UniProtKB-UniRule"/>
</dbReference>
<dbReference type="EC" id="3.2.2.31" evidence="3 13"/>
<feature type="compositionally biased region" description="Polar residues" evidence="14">
    <location>
        <begin position="56"/>
        <end position="78"/>
    </location>
</feature>
<dbReference type="InterPro" id="IPR044298">
    <property type="entry name" value="MIG/MutY"/>
</dbReference>
<dbReference type="InterPro" id="IPR015797">
    <property type="entry name" value="NUDIX_hydrolase-like_dom_sf"/>
</dbReference>
<evidence type="ECO:0000256" key="7">
    <source>
        <dbReference type="ARBA" id="ARBA00022763"/>
    </source>
</evidence>
<reference evidence="16 17" key="1">
    <citation type="journal article" date="2011" name="Cell">
        <title>Insight into structure and assembly of the nuclear pore complex by utilizing the genome of a eukaryotic thermophile.</title>
        <authorList>
            <person name="Amlacher S."/>
            <person name="Sarges P."/>
            <person name="Flemming D."/>
            <person name="van Noort V."/>
            <person name="Kunze R."/>
            <person name="Devos D.P."/>
            <person name="Arumugam M."/>
            <person name="Bork P."/>
            <person name="Hurt E."/>
        </authorList>
    </citation>
    <scope>NUCLEOTIDE SEQUENCE [LARGE SCALE GENOMIC DNA]</scope>
    <source>
        <strain evidence="17">DSM 1495 / CBS 144.50 / IMI 039719</strain>
    </source>
</reference>
<dbReference type="GO" id="GO:0032357">
    <property type="term" value="F:oxidized purine DNA binding"/>
    <property type="evidence" value="ECO:0007669"/>
    <property type="project" value="TreeGrafter"/>
</dbReference>
<dbReference type="SUPFAM" id="SSF55811">
    <property type="entry name" value="Nudix"/>
    <property type="match status" value="1"/>
</dbReference>
<dbReference type="OMA" id="CRPGDFN"/>
<feature type="compositionally biased region" description="Basic residues" evidence="14">
    <location>
        <begin position="81"/>
        <end position="97"/>
    </location>
</feature>
<dbReference type="GO" id="GO:0051539">
    <property type="term" value="F:4 iron, 4 sulfur cluster binding"/>
    <property type="evidence" value="ECO:0007669"/>
    <property type="project" value="UniProtKB-UniRule"/>
</dbReference>
<dbReference type="EMBL" id="GL988044">
    <property type="protein sequence ID" value="EGS19534.1"/>
    <property type="molecule type" value="Genomic_DNA"/>
</dbReference>
<evidence type="ECO:0000256" key="8">
    <source>
        <dbReference type="ARBA" id="ARBA00022801"/>
    </source>
</evidence>
<dbReference type="RefSeq" id="XP_006695356.1">
    <property type="nucleotide sequence ID" value="XM_006695293.1"/>
</dbReference>
<dbReference type="Proteomes" id="UP000008066">
    <property type="component" value="Unassembled WGS sequence"/>
</dbReference>
<name>G0SBF4_CHATD</name>
<keyword evidence="10" id="KW-0411">Iron-sulfur</keyword>
<dbReference type="GO" id="GO:0035485">
    <property type="term" value="F:adenine/guanine mispair binding"/>
    <property type="evidence" value="ECO:0007669"/>
    <property type="project" value="TreeGrafter"/>
</dbReference>
<dbReference type="Gene3D" id="3.90.79.10">
    <property type="entry name" value="Nucleoside Triphosphate Pyrophosphohydrolase"/>
    <property type="match status" value="1"/>
</dbReference>
<dbReference type="FunFam" id="1.10.340.30:FF:000002">
    <property type="entry name" value="Adenine DNA glycosylase"/>
    <property type="match status" value="1"/>
</dbReference>
<feature type="compositionally biased region" description="Basic residues" evidence="14">
    <location>
        <begin position="1"/>
        <end position="11"/>
    </location>
</feature>
<dbReference type="GO" id="GO:0034039">
    <property type="term" value="F:8-oxo-7,8-dihydroguanine DNA N-glycosylase activity"/>
    <property type="evidence" value="ECO:0007669"/>
    <property type="project" value="TreeGrafter"/>
</dbReference>
<evidence type="ECO:0000313" key="16">
    <source>
        <dbReference type="EMBL" id="EGS19534.1"/>
    </source>
</evidence>
<keyword evidence="12 13" id="KW-0326">Glycosidase</keyword>
<dbReference type="GO" id="GO:0006285">
    <property type="term" value="P:base-excision repair, AP site formation"/>
    <property type="evidence" value="ECO:0007669"/>
    <property type="project" value="UniProtKB-ARBA"/>
</dbReference>
<evidence type="ECO:0000256" key="1">
    <source>
        <dbReference type="ARBA" id="ARBA00000843"/>
    </source>
</evidence>
<dbReference type="GeneID" id="18259046"/>
<dbReference type="InterPro" id="IPR011257">
    <property type="entry name" value="DNA_glycosylase"/>
</dbReference>
<evidence type="ECO:0000256" key="4">
    <source>
        <dbReference type="ARBA" id="ARBA00022023"/>
    </source>
</evidence>
<evidence type="ECO:0000259" key="15">
    <source>
        <dbReference type="SMART" id="SM00478"/>
    </source>
</evidence>
<dbReference type="GO" id="GO:0005634">
    <property type="term" value="C:nucleus"/>
    <property type="evidence" value="ECO:0007669"/>
    <property type="project" value="TreeGrafter"/>
</dbReference>
<evidence type="ECO:0000256" key="9">
    <source>
        <dbReference type="ARBA" id="ARBA00023004"/>
    </source>
</evidence>
<evidence type="ECO:0000256" key="2">
    <source>
        <dbReference type="ARBA" id="ARBA00008343"/>
    </source>
</evidence>
<dbReference type="HOGENOM" id="CLU_012862_0_0_1"/>
<evidence type="ECO:0000256" key="10">
    <source>
        <dbReference type="ARBA" id="ARBA00023014"/>
    </source>
</evidence>
<evidence type="ECO:0000256" key="3">
    <source>
        <dbReference type="ARBA" id="ARBA00012045"/>
    </source>
</evidence>
<dbReference type="OrthoDB" id="10248838at2759"/>
<keyword evidence="7 13" id="KW-0227">DNA damage</keyword>
<dbReference type="eggNOG" id="KOG2457">
    <property type="taxonomic scope" value="Eukaryota"/>
</dbReference>
<feature type="region of interest" description="Disordered" evidence="14">
    <location>
        <begin position="39"/>
        <end position="103"/>
    </location>
</feature>
<protein>
    <recommendedName>
        <fullName evidence="4 13">Adenine DNA glycosylase</fullName>
        <ecNumber evidence="3 13">3.2.2.31</ecNumber>
    </recommendedName>
</protein>
<dbReference type="PANTHER" id="PTHR42944:SF1">
    <property type="entry name" value="ADENINE DNA GLYCOSYLASE"/>
    <property type="match status" value="1"/>
</dbReference>
<evidence type="ECO:0000313" key="17">
    <source>
        <dbReference type="Proteomes" id="UP000008066"/>
    </source>
</evidence>
<accession>G0SBF4</accession>
<keyword evidence="5" id="KW-0004">4Fe-4S</keyword>
<dbReference type="GO" id="GO:0006298">
    <property type="term" value="P:mismatch repair"/>
    <property type="evidence" value="ECO:0007669"/>
    <property type="project" value="TreeGrafter"/>
</dbReference>
<dbReference type="InterPro" id="IPR029119">
    <property type="entry name" value="MutY_C"/>
</dbReference>